<reference evidence="1" key="1">
    <citation type="submission" date="2020-02" db="EMBL/GenBank/DDBJ databases">
        <authorList>
            <person name="Palmer J.M."/>
        </authorList>
    </citation>
    <scope>NUCLEOTIDE SEQUENCE</scope>
    <source>
        <strain evidence="1">EPUS1.4</strain>
        <tissue evidence="1">Thallus</tissue>
    </source>
</reference>
<dbReference type="EMBL" id="JAACFV010000079">
    <property type="protein sequence ID" value="KAF7506857.1"/>
    <property type="molecule type" value="Genomic_DNA"/>
</dbReference>
<dbReference type="Proteomes" id="UP000606974">
    <property type="component" value="Unassembled WGS sequence"/>
</dbReference>
<keyword evidence="2" id="KW-1185">Reference proteome</keyword>
<dbReference type="AlphaFoldDB" id="A0A8H7AH13"/>
<comment type="caution">
    <text evidence="1">The sequence shown here is derived from an EMBL/GenBank/DDBJ whole genome shotgun (WGS) entry which is preliminary data.</text>
</comment>
<sequence>MQPPAASTSTRDNKLNLRAMDTPFETKIAAAKKELIGPSKPSIRAVAKKYDLSHQTLARRLKGGIST</sequence>
<evidence type="ECO:0000313" key="1">
    <source>
        <dbReference type="EMBL" id="KAF7506857.1"/>
    </source>
</evidence>
<protein>
    <submittedName>
        <fullName evidence="1">Uncharacterized protein</fullName>
    </submittedName>
</protein>
<name>A0A8H7AH13_9EURO</name>
<gene>
    <name evidence="1" type="ORF">GJ744_011203</name>
</gene>
<accession>A0A8H7AH13</accession>
<proteinExistence type="predicted"/>
<organism evidence="1 2">
    <name type="scientific">Endocarpon pusillum</name>
    <dbReference type="NCBI Taxonomy" id="364733"/>
    <lineage>
        <taxon>Eukaryota</taxon>
        <taxon>Fungi</taxon>
        <taxon>Dikarya</taxon>
        <taxon>Ascomycota</taxon>
        <taxon>Pezizomycotina</taxon>
        <taxon>Eurotiomycetes</taxon>
        <taxon>Chaetothyriomycetidae</taxon>
        <taxon>Verrucariales</taxon>
        <taxon>Verrucariaceae</taxon>
        <taxon>Endocarpon</taxon>
    </lineage>
</organism>
<evidence type="ECO:0000313" key="2">
    <source>
        <dbReference type="Proteomes" id="UP000606974"/>
    </source>
</evidence>